<dbReference type="KEGG" id="mgod:E7746_02315"/>
<organism evidence="1 2">
    <name type="scientific">Muribaculum gordoncarteri</name>
    <dbReference type="NCBI Taxonomy" id="2530390"/>
    <lineage>
        <taxon>Bacteria</taxon>
        <taxon>Pseudomonadati</taxon>
        <taxon>Bacteroidota</taxon>
        <taxon>Bacteroidia</taxon>
        <taxon>Bacteroidales</taxon>
        <taxon>Muribaculaceae</taxon>
        <taxon>Muribaculum</taxon>
    </lineage>
</organism>
<dbReference type="RefSeq" id="WP_123478004.1">
    <property type="nucleotide sequence ID" value="NZ_CP039393.1"/>
</dbReference>
<keyword evidence="2" id="KW-1185">Reference proteome</keyword>
<evidence type="ECO:0000313" key="1">
    <source>
        <dbReference type="EMBL" id="QCD34793.1"/>
    </source>
</evidence>
<evidence type="ECO:0000313" key="2">
    <source>
        <dbReference type="Proteomes" id="UP000297031"/>
    </source>
</evidence>
<proteinExistence type="predicted"/>
<dbReference type="GeneID" id="82148203"/>
<sequence>MSGSQLLETAKWRDVVELGLCMAIHDVCNDSQFENCTPLDFANFLNVREVTKSIAVLPKEKLRVCYMVFAVARNISPRNEAETWTRLFLQRCGIARSYYDKHRSDICADYATEDNQNYRKSIDGAIEGWRSRRKTP</sequence>
<protein>
    <submittedName>
        <fullName evidence="1">Uncharacterized protein</fullName>
    </submittedName>
</protein>
<gene>
    <name evidence="1" type="ORF">E7746_02315</name>
</gene>
<name>A0A4P7VBP9_9BACT</name>
<accession>A0A4P7VBP9</accession>
<dbReference type="EMBL" id="CP039393">
    <property type="protein sequence ID" value="QCD34793.1"/>
    <property type="molecule type" value="Genomic_DNA"/>
</dbReference>
<dbReference type="Proteomes" id="UP000297031">
    <property type="component" value="Chromosome"/>
</dbReference>
<dbReference type="AlphaFoldDB" id="A0A4P7VBP9"/>
<reference evidence="1 2" key="1">
    <citation type="submission" date="2019-02" db="EMBL/GenBank/DDBJ databases">
        <title>Isolation and identification of novel species under the genus Muribaculum.</title>
        <authorList>
            <person name="Miyake S."/>
            <person name="Ding Y."/>
            <person name="Low A."/>
            <person name="Soh M."/>
            <person name="Seedorf H."/>
        </authorList>
    </citation>
    <scope>NUCLEOTIDE SEQUENCE [LARGE SCALE GENOMIC DNA]</scope>
    <source>
        <strain evidence="1 2">TLL-A4</strain>
    </source>
</reference>
<dbReference type="OrthoDB" id="1093707at2"/>